<dbReference type="CDD" id="cd00200">
    <property type="entry name" value="WD40"/>
    <property type="match status" value="1"/>
</dbReference>
<keyword evidence="7" id="KW-1185">Reference proteome</keyword>
<reference evidence="6" key="2">
    <citation type="submission" date="2022-10" db="EMBL/GenBank/DDBJ databases">
        <authorList>
            <consortium name="ENA_rothamsted_submissions"/>
            <consortium name="culmorum"/>
            <person name="King R."/>
        </authorList>
    </citation>
    <scope>NUCLEOTIDE SEQUENCE</scope>
</reference>
<protein>
    <recommendedName>
        <fullName evidence="5">Small-subunit processome Utp12 domain-containing protein</fullName>
    </recommendedName>
</protein>
<dbReference type="PANTHER" id="PTHR19858">
    <property type="entry name" value="WD40 REPEAT PROTEIN"/>
    <property type="match status" value="1"/>
</dbReference>
<dbReference type="PROSITE" id="PS50294">
    <property type="entry name" value="WD_REPEATS_REGION"/>
    <property type="match status" value="3"/>
</dbReference>
<dbReference type="AlphaFoldDB" id="A0A9P0JJ08"/>
<dbReference type="GO" id="GO:0000462">
    <property type="term" value="P:maturation of SSU-rRNA from tricistronic rRNA transcript (SSU-rRNA, 5.8S rRNA, LSU-rRNA)"/>
    <property type="evidence" value="ECO:0007669"/>
    <property type="project" value="TreeGrafter"/>
</dbReference>
<dbReference type="InterPro" id="IPR027145">
    <property type="entry name" value="PWP2"/>
</dbReference>
<organism evidence="6 7">
    <name type="scientific">Aphis gossypii</name>
    <name type="common">Cotton aphid</name>
    <dbReference type="NCBI Taxonomy" id="80765"/>
    <lineage>
        <taxon>Eukaryota</taxon>
        <taxon>Metazoa</taxon>
        <taxon>Ecdysozoa</taxon>
        <taxon>Arthropoda</taxon>
        <taxon>Hexapoda</taxon>
        <taxon>Insecta</taxon>
        <taxon>Pterygota</taxon>
        <taxon>Neoptera</taxon>
        <taxon>Paraneoptera</taxon>
        <taxon>Hemiptera</taxon>
        <taxon>Sternorrhyncha</taxon>
        <taxon>Aphidomorpha</taxon>
        <taxon>Aphidoidea</taxon>
        <taxon>Aphididae</taxon>
        <taxon>Aphidini</taxon>
        <taxon>Aphis</taxon>
        <taxon>Aphis</taxon>
    </lineage>
</organism>
<dbReference type="SMART" id="SM00320">
    <property type="entry name" value="WD40"/>
    <property type="match status" value="9"/>
</dbReference>
<feature type="repeat" description="WD" evidence="4">
    <location>
        <begin position="507"/>
        <end position="541"/>
    </location>
</feature>
<sequence length="933" mass="104900">MRFNYKFSNVLGTVYREGNLTFTPDGNSVISPVGNRISKFDLKNNTSFTLPVESSHNYEQIALSPDGNLLFAVNEVGEADLISLVSNRVIHKYRFNERVLHLRFSPDGKHIAACKLNKIFILQTPGHFIGQFNQFALERVFSDILGDTTYVAWTDDSSILAVGSKDATVRLYTIGNYSNFRPYSLTGHPDTIVGIFFEENSLDLMVVARNGHLSVWQCSLSLNQLTSVESTNNKRLKLNDDEEDEIDLSKGEDRERYITNKEEEYNKKQKLLDSKKFLSYHKLSTHYLNDYIKDEHNNLKMTTADYHKKVKILVTGFSNGSFLIFETVGKTLIHSLNISDTSISTIVLNNAGDWIAIGCKGHGQLLVWEWQSETYVMKQQAHGSEVSCLTYSADSVYIATGGEDGKVKLWNNQSGFCFVTFLEHTSTVTGVAFAPNKKFIVSASLDGTVRAFDLTRYRNFKTFVSPRPVQFSCVSIDSTGEFIAAGGQDVFEAYLWSMKIGKLLEVLSGHEGPIVSLAFSPIISSTTLVTTSWDKTLRIWNAVETASDHETIQLFADGLCVAFRPDGKEVVVATLDGQLLFFDVRTSTQVASIEGRNDLGSGRKDTDLITAKKNLQSKAFKSVCYSADGQFVIAGGQSKNVCIYNVAEGILLKKFEITQNQSFDAVLDVVNRRKMTEFGNIDLIEERETREGGNVKLKLPGVHKGDLAARTFKPEVNVFDVKFSPTGLSWSAATTEGVLVYSLNNGFIFDPFLLELGITTKTTRDTLLKKEYASALMMALRLNESNLITEILESIPTKDIELTVISLPKMYIEKITKHIAILLGSTIHIEFYVQWIMFLLNSHQPHQTIILTLYKNLSKKFMDLSKVCDYNKYTLAVIKRLASLQTNEVKEEVKTENEPMEIDENQVCENKELEGIYTSKNNIKWKLALLYCR</sequence>
<dbReference type="PROSITE" id="PS50082">
    <property type="entry name" value="WD_REPEATS_2"/>
    <property type="match status" value="3"/>
</dbReference>
<feature type="repeat" description="WD" evidence="4">
    <location>
        <begin position="421"/>
        <end position="462"/>
    </location>
</feature>
<reference evidence="6" key="1">
    <citation type="submission" date="2022-02" db="EMBL/GenBank/DDBJ databases">
        <authorList>
            <person name="King R."/>
        </authorList>
    </citation>
    <scope>NUCLEOTIDE SEQUENCE</scope>
</reference>
<evidence type="ECO:0000256" key="2">
    <source>
        <dbReference type="ARBA" id="ARBA00022574"/>
    </source>
</evidence>
<feature type="domain" description="Small-subunit processome Utp12" evidence="5">
    <location>
        <begin position="783"/>
        <end position="879"/>
    </location>
</feature>
<evidence type="ECO:0000256" key="1">
    <source>
        <dbReference type="ARBA" id="ARBA00010226"/>
    </source>
</evidence>
<dbReference type="PANTHER" id="PTHR19858:SF0">
    <property type="entry name" value="PERIODIC TRYPTOPHAN PROTEIN 2 HOMOLOG"/>
    <property type="match status" value="1"/>
</dbReference>
<accession>A0A9P0JJ08</accession>
<evidence type="ECO:0000313" key="6">
    <source>
        <dbReference type="EMBL" id="CAH1738816.1"/>
    </source>
</evidence>
<evidence type="ECO:0000256" key="3">
    <source>
        <dbReference type="ARBA" id="ARBA00022737"/>
    </source>
</evidence>
<dbReference type="GO" id="GO:0000028">
    <property type="term" value="P:ribosomal small subunit assembly"/>
    <property type="evidence" value="ECO:0007669"/>
    <property type="project" value="TreeGrafter"/>
</dbReference>
<comment type="similarity">
    <text evidence="1">Belongs to the WD repeat PWP2 family.</text>
</comment>
<evidence type="ECO:0000313" key="7">
    <source>
        <dbReference type="Proteomes" id="UP001154329"/>
    </source>
</evidence>
<proteinExistence type="inferred from homology"/>
<dbReference type="GO" id="GO:0034388">
    <property type="term" value="C:Pwp2p-containing subcomplex of 90S preribosome"/>
    <property type="evidence" value="ECO:0007669"/>
    <property type="project" value="TreeGrafter"/>
</dbReference>
<dbReference type="InterPro" id="IPR036322">
    <property type="entry name" value="WD40_repeat_dom_sf"/>
</dbReference>
<dbReference type="InterPro" id="IPR015943">
    <property type="entry name" value="WD40/YVTN_repeat-like_dom_sf"/>
</dbReference>
<evidence type="ECO:0000256" key="4">
    <source>
        <dbReference type="PROSITE-ProRule" id="PRU00221"/>
    </source>
</evidence>
<dbReference type="SUPFAM" id="SSF82171">
    <property type="entry name" value="DPP6 N-terminal domain-like"/>
    <property type="match status" value="1"/>
</dbReference>
<dbReference type="Proteomes" id="UP001154329">
    <property type="component" value="Chromosome 4"/>
</dbReference>
<keyword evidence="3" id="KW-0677">Repeat</keyword>
<dbReference type="InterPro" id="IPR007148">
    <property type="entry name" value="SSU_processome_Utp12"/>
</dbReference>
<name>A0A9P0JJ08_APHGO</name>
<dbReference type="EMBL" id="OU899037">
    <property type="protein sequence ID" value="CAH1738816.1"/>
    <property type="molecule type" value="Genomic_DNA"/>
</dbReference>
<feature type="repeat" description="WD" evidence="4">
    <location>
        <begin position="379"/>
        <end position="420"/>
    </location>
</feature>
<dbReference type="Pfam" id="PF00400">
    <property type="entry name" value="WD40"/>
    <property type="match status" value="5"/>
</dbReference>
<keyword evidence="2 4" id="KW-0853">WD repeat</keyword>
<dbReference type="Pfam" id="PF04003">
    <property type="entry name" value="Utp12"/>
    <property type="match status" value="1"/>
</dbReference>
<dbReference type="InterPro" id="IPR001680">
    <property type="entry name" value="WD40_rpt"/>
</dbReference>
<gene>
    <name evidence="6" type="ORF">APHIGO_LOCUS12074</name>
</gene>
<dbReference type="GO" id="GO:0032040">
    <property type="term" value="C:small-subunit processome"/>
    <property type="evidence" value="ECO:0007669"/>
    <property type="project" value="TreeGrafter"/>
</dbReference>
<dbReference type="Gene3D" id="2.130.10.10">
    <property type="entry name" value="YVTN repeat-like/Quinoprotein amine dehydrogenase"/>
    <property type="match status" value="3"/>
</dbReference>
<evidence type="ECO:0000259" key="5">
    <source>
        <dbReference type="Pfam" id="PF04003"/>
    </source>
</evidence>
<dbReference type="SUPFAM" id="SSF50978">
    <property type="entry name" value="WD40 repeat-like"/>
    <property type="match status" value="2"/>
</dbReference>